<protein>
    <recommendedName>
        <fullName evidence="5">Cilia- and flagella-associated protein 157</fullName>
    </recommendedName>
</protein>
<feature type="region of interest" description="Disordered" evidence="2">
    <location>
        <begin position="277"/>
        <end position="298"/>
    </location>
</feature>
<dbReference type="Proteomes" id="UP001187415">
    <property type="component" value="Unassembled WGS sequence"/>
</dbReference>
<accession>A0AA88SNZ5</accession>
<keyword evidence="1" id="KW-0175">Coiled coil</keyword>
<dbReference type="EMBL" id="JAUPFM010000011">
    <property type="protein sequence ID" value="KAK2838149.1"/>
    <property type="molecule type" value="Genomic_DNA"/>
</dbReference>
<evidence type="ECO:0000256" key="1">
    <source>
        <dbReference type="SAM" id="Coils"/>
    </source>
</evidence>
<evidence type="ECO:0000256" key="2">
    <source>
        <dbReference type="SAM" id="MobiDB-lite"/>
    </source>
</evidence>
<dbReference type="AlphaFoldDB" id="A0AA88SNZ5"/>
<feature type="region of interest" description="Disordered" evidence="2">
    <location>
        <begin position="331"/>
        <end position="357"/>
    </location>
</feature>
<reference evidence="3" key="1">
    <citation type="submission" date="2023-07" db="EMBL/GenBank/DDBJ databases">
        <title>Chromosome-level Genome Assembly of Striped Snakehead (Channa striata).</title>
        <authorList>
            <person name="Liu H."/>
        </authorList>
    </citation>
    <scope>NUCLEOTIDE SEQUENCE</scope>
    <source>
        <strain evidence="3">Gz</strain>
        <tissue evidence="3">Muscle</tissue>
    </source>
</reference>
<sequence length="493" mass="57549">MAEEVTSDDKEKSIYLTQIRHLDEQLQKCQLRCDELEKENKNFVSLSLALDEDKKDIMEYLKYTDGELEKQVDELTVLLAKQQQVDEDDRQLLKLQHSQEIQKLQEQIEKLHTMKRTLVATLEEQEEEKEHLVELVQQLPDMRLEKAKILEMQNAEKKCVEAKISEMLHQVRTKTSKETEKIQKLTKETLELLKQKEELQDRESEMCHEEDELRKKLDRVKVEMLTCEKEMEQLNNKYQSLVDDVKNYRIKHERALAEEDGLRVCLASMLEECRKKSGEADHLRSELQDESSRRKQLEDRVRTAAVTLRRILMDSEKLPLKKLQRLLETLEVSEPRETGPDLGSTETSSQEEESLISVPRPERHCIHFPLILFYDTQDLATDPLFLMARYIPGDLGLVPRPTRKHKATFSGGGSVHPHIDRPSTGRCPPKSFSRCTGTSLRPCRHLNLIRSEMEDFHQLTDCLLAVPHGLRAPAENGMLGTWQSIMRHCRWQQ</sequence>
<feature type="coiled-coil region" evidence="1">
    <location>
        <begin position="19"/>
        <end position="46"/>
    </location>
</feature>
<organism evidence="3 4">
    <name type="scientific">Channa striata</name>
    <name type="common">Snakehead murrel</name>
    <name type="synonym">Ophicephalus striatus</name>
    <dbReference type="NCBI Taxonomy" id="64152"/>
    <lineage>
        <taxon>Eukaryota</taxon>
        <taxon>Metazoa</taxon>
        <taxon>Chordata</taxon>
        <taxon>Craniata</taxon>
        <taxon>Vertebrata</taxon>
        <taxon>Euteleostomi</taxon>
        <taxon>Actinopterygii</taxon>
        <taxon>Neopterygii</taxon>
        <taxon>Teleostei</taxon>
        <taxon>Neoteleostei</taxon>
        <taxon>Acanthomorphata</taxon>
        <taxon>Anabantaria</taxon>
        <taxon>Anabantiformes</taxon>
        <taxon>Channoidei</taxon>
        <taxon>Channidae</taxon>
        <taxon>Channa</taxon>
    </lineage>
</organism>
<keyword evidence="4" id="KW-1185">Reference proteome</keyword>
<evidence type="ECO:0008006" key="5">
    <source>
        <dbReference type="Google" id="ProtNLM"/>
    </source>
</evidence>
<evidence type="ECO:0000313" key="3">
    <source>
        <dbReference type="EMBL" id="KAK2838149.1"/>
    </source>
</evidence>
<feature type="coiled-coil region" evidence="1">
    <location>
        <begin position="94"/>
        <end position="135"/>
    </location>
</feature>
<feature type="region of interest" description="Disordered" evidence="2">
    <location>
        <begin position="406"/>
        <end position="431"/>
    </location>
</feature>
<evidence type="ECO:0000313" key="4">
    <source>
        <dbReference type="Proteomes" id="UP001187415"/>
    </source>
</evidence>
<gene>
    <name evidence="3" type="ORF">Q5P01_015361</name>
</gene>
<comment type="caution">
    <text evidence="3">The sequence shown here is derived from an EMBL/GenBank/DDBJ whole genome shotgun (WGS) entry which is preliminary data.</text>
</comment>
<proteinExistence type="predicted"/>
<name>A0AA88SNZ5_CHASR</name>
<feature type="coiled-coil region" evidence="1">
    <location>
        <begin position="182"/>
        <end position="251"/>
    </location>
</feature>